<dbReference type="EMBL" id="UYYB01001389">
    <property type="protein sequence ID" value="VDM65783.1"/>
    <property type="molecule type" value="Genomic_DNA"/>
</dbReference>
<proteinExistence type="predicted"/>
<gene>
    <name evidence="1" type="ORF">SVUK_LOCUS781</name>
</gene>
<protein>
    <submittedName>
        <fullName evidence="1">Uncharacterized protein</fullName>
    </submittedName>
</protein>
<name>A0A3P7ID76_STRVU</name>
<dbReference type="Proteomes" id="UP000270094">
    <property type="component" value="Unassembled WGS sequence"/>
</dbReference>
<accession>A0A3P7ID76</accession>
<reference evidence="1 2" key="1">
    <citation type="submission" date="2018-11" db="EMBL/GenBank/DDBJ databases">
        <authorList>
            <consortium name="Pathogen Informatics"/>
        </authorList>
    </citation>
    <scope>NUCLEOTIDE SEQUENCE [LARGE SCALE GENOMIC DNA]</scope>
</reference>
<evidence type="ECO:0000313" key="2">
    <source>
        <dbReference type="Proteomes" id="UP000270094"/>
    </source>
</evidence>
<evidence type="ECO:0000313" key="1">
    <source>
        <dbReference type="EMBL" id="VDM65783.1"/>
    </source>
</evidence>
<keyword evidence="2" id="KW-1185">Reference proteome</keyword>
<sequence length="101" mass="11509">MKTGPEHLPEDEIDREAILHRSLPFIATRIKIFLSGNYHYGFYLLQNAPQSDHKGSHGSETTPCFGLFLTSWRARLHEILAAHLMSYLQKERISTSGEPSN</sequence>
<dbReference type="AlphaFoldDB" id="A0A3P7ID76"/>
<organism evidence="1 2">
    <name type="scientific">Strongylus vulgaris</name>
    <name type="common">Blood worm</name>
    <dbReference type="NCBI Taxonomy" id="40348"/>
    <lineage>
        <taxon>Eukaryota</taxon>
        <taxon>Metazoa</taxon>
        <taxon>Ecdysozoa</taxon>
        <taxon>Nematoda</taxon>
        <taxon>Chromadorea</taxon>
        <taxon>Rhabditida</taxon>
        <taxon>Rhabditina</taxon>
        <taxon>Rhabditomorpha</taxon>
        <taxon>Strongyloidea</taxon>
        <taxon>Strongylidae</taxon>
        <taxon>Strongylus</taxon>
    </lineage>
</organism>